<dbReference type="RefSeq" id="WP_104713549.1">
    <property type="nucleotide sequence ID" value="NZ_PTRA01000001.1"/>
</dbReference>
<dbReference type="OrthoDB" id="964187at2"/>
<protein>
    <submittedName>
        <fullName evidence="2">Uncharacterized protein</fullName>
    </submittedName>
</protein>
<comment type="caution">
    <text evidence="2">The sequence shown here is derived from an EMBL/GenBank/DDBJ whole genome shotgun (WGS) entry which is preliminary data.</text>
</comment>
<keyword evidence="1" id="KW-0812">Transmembrane</keyword>
<keyword evidence="1" id="KW-0472">Membrane</keyword>
<evidence type="ECO:0000256" key="1">
    <source>
        <dbReference type="SAM" id="Phobius"/>
    </source>
</evidence>
<proteinExistence type="predicted"/>
<keyword evidence="3" id="KW-1185">Reference proteome</keyword>
<keyword evidence="1" id="KW-1133">Transmembrane helix</keyword>
<dbReference type="Proteomes" id="UP000239590">
    <property type="component" value="Unassembled WGS sequence"/>
</dbReference>
<evidence type="ECO:0000313" key="3">
    <source>
        <dbReference type="Proteomes" id="UP000239590"/>
    </source>
</evidence>
<reference evidence="3" key="1">
    <citation type="submission" date="2018-02" db="EMBL/GenBank/DDBJ databases">
        <title>Genome sequencing of Solimonas sp. HR-BB.</title>
        <authorList>
            <person name="Lee Y."/>
            <person name="Jeon C.O."/>
        </authorList>
    </citation>
    <scope>NUCLEOTIDE SEQUENCE [LARGE SCALE GENOMIC DNA]</scope>
    <source>
        <strain evidence="3">HR-U</strain>
    </source>
</reference>
<organism evidence="2 3">
    <name type="scientific">Siphonobacter curvatus</name>
    <dbReference type="NCBI Taxonomy" id="2094562"/>
    <lineage>
        <taxon>Bacteria</taxon>
        <taxon>Pseudomonadati</taxon>
        <taxon>Bacteroidota</taxon>
        <taxon>Cytophagia</taxon>
        <taxon>Cytophagales</taxon>
        <taxon>Cytophagaceae</taxon>
        <taxon>Siphonobacter</taxon>
    </lineage>
</organism>
<sequence>MKNVRFPIFFATLYLLVYTVGANMGWLSTPVVATLWLLSPVVVGWMAYRILKYGVPSGHTFDEQFYEDYKPN</sequence>
<name>A0A2S7IT37_9BACT</name>
<dbReference type="AlphaFoldDB" id="A0A2S7IT37"/>
<feature type="transmembrane region" description="Helical" evidence="1">
    <location>
        <begin position="31"/>
        <end position="51"/>
    </location>
</feature>
<dbReference type="EMBL" id="PTRA01000001">
    <property type="protein sequence ID" value="PQA60839.1"/>
    <property type="molecule type" value="Genomic_DNA"/>
</dbReference>
<accession>A0A2S7IT37</accession>
<evidence type="ECO:0000313" key="2">
    <source>
        <dbReference type="EMBL" id="PQA60839.1"/>
    </source>
</evidence>
<gene>
    <name evidence="2" type="ORF">C5O19_14855</name>
</gene>